<dbReference type="AlphaFoldDB" id="A0A8C6U7F1"/>
<dbReference type="Ensembl" id="ENSNMLT00000034279.1">
    <property type="protein sequence ID" value="ENSNMLP00000030745.1"/>
    <property type="gene ID" value="ENSNMLG00000019375.1"/>
</dbReference>
<keyword evidence="2" id="KW-1185">Reference proteome</keyword>
<reference evidence="1" key="1">
    <citation type="submission" date="2025-08" db="UniProtKB">
        <authorList>
            <consortium name="Ensembl"/>
        </authorList>
    </citation>
    <scope>IDENTIFICATION</scope>
</reference>
<sequence length="210" mass="24436">MHQKTRQFQQLFRSVVIRPKLKFKFKLHTKQPCHPYHPPMMIAGSQLDTILHSNLQFLQIHRFNCERRRMEVSSPSGAWWCTPRRSCHRAVGDLHSDASVQRYVQQLMEDFTKLDQRLQRASLSEADRRAILKKHTELLPLVKVCQTIEQAVEDHQEVLSLLQGEFIILEVKQKCYSNMALFEPNVGTKALNTSNRNVVTSRAVVGNIMF</sequence>
<reference evidence="1" key="2">
    <citation type="submission" date="2025-09" db="UniProtKB">
        <authorList>
            <consortium name="Ensembl"/>
        </authorList>
    </citation>
    <scope>IDENTIFICATION</scope>
</reference>
<proteinExistence type="predicted"/>
<organism evidence="1 2">
    <name type="scientific">Neogobius melanostomus</name>
    <name type="common">round goby</name>
    <dbReference type="NCBI Taxonomy" id="47308"/>
    <lineage>
        <taxon>Eukaryota</taxon>
        <taxon>Metazoa</taxon>
        <taxon>Chordata</taxon>
        <taxon>Craniata</taxon>
        <taxon>Vertebrata</taxon>
        <taxon>Euteleostomi</taxon>
        <taxon>Actinopterygii</taxon>
        <taxon>Neopterygii</taxon>
        <taxon>Teleostei</taxon>
        <taxon>Neoteleostei</taxon>
        <taxon>Acanthomorphata</taxon>
        <taxon>Gobiaria</taxon>
        <taxon>Gobiiformes</taxon>
        <taxon>Gobioidei</taxon>
        <taxon>Gobiidae</taxon>
        <taxon>Benthophilinae</taxon>
        <taxon>Neogobiini</taxon>
        <taxon>Neogobius</taxon>
    </lineage>
</organism>
<dbReference type="Proteomes" id="UP000694523">
    <property type="component" value="Unplaced"/>
</dbReference>
<name>A0A8C6U7F1_9GOBI</name>
<evidence type="ECO:0000313" key="1">
    <source>
        <dbReference type="Ensembl" id="ENSNMLP00000030745.1"/>
    </source>
</evidence>
<protein>
    <submittedName>
        <fullName evidence="1">Uncharacterized protein</fullName>
    </submittedName>
</protein>
<accession>A0A8C6U7F1</accession>
<evidence type="ECO:0000313" key="2">
    <source>
        <dbReference type="Proteomes" id="UP000694523"/>
    </source>
</evidence>